<dbReference type="AlphaFoldDB" id="A0A7S7SJJ1"/>
<reference evidence="1 2" key="1">
    <citation type="submission" date="2020-10" db="EMBL/GenBank/DDBJ databases">
        <title>Complete genome sequence of Paludibaculum fermentans P105T, a facultatively anaerobic acidobacterium capable of dissimilatory Fe(III) reduction.</title>
        <authorList>
            <person name="Dedysh S.N."/>
            <person name="Beletsky A.V."/>
            <person name="Kulichevskaya I.S."/>
            <person name="Mardanov A.V."/>
            <person name="Ravin N.V."/>
        </authorList>
    </citation>
    <scope>NUCLEOTIDE SEQUENCE [LARGE SCALE GENOMIC DNA]</scope>
    <source>
        <strain evidence="1 2">P105</strain>
    </source>
</reference>
<name>A0A7S7SJJ1_PALFE</name>
<keyword evidence="2" id="KW-1185">Reference proteome</keyword>
<dbReference type="Proteomes" id="UP000593892">
    <property type="component" value="Chromosome"/>
</dbReference>
<protein>
    <submittedName>
        <fullName evidence="1">Uncharacterized protein</fullName>
    </submittedName>
</protein>
<gene>
    <name evidence="1" type="ORF">IRI77_28800</name>
</gene>
<dbReference type="RefSeq" id="WP_194448422.1">
    <property type="nucleotide sequence ID" value="NZ_CP063849.1"/>
</dbReference>
<organism evidence="1 2">
    <name type="scientific">Paludibaculum fermentans</name>
    <dbReference type="NCBI Taxonomy" id="1473598"/>
    <lineage>
        <taxon>Bacteria</taxon>
        <taxon>Pseudomonadati</taxon>
        <taxon>Acidobacteriota</taxon>
        <taxon>Terriglobia</taxon>
        <taxon>Bryobacterales</taxon>
        <taxon>Bryobacteraceae</taxon>
        <taxon>Paludibaculum</taxon>
    </lineage>
</organism>
<dbReference type="KEGG" id="pfer:IRI77_28800"/>
<evidence type="ECO:0000313" key="1">
    <source>
        <dbReference type="EMBL" id="QOY86753.1"/>
    </source>
</evidence>
<evidence type="ECO:0000313" key="2">
    <source>
        <dbReference type="Proteomes" id="UP000593892"/>
    </source>
</evidence>
<proteinExistence type="predicted"/>
<dbReference type="EMBL" id="CP063849">
    <property type="protein sequence ID" value="QOY86753.1"/>
    <property type="molecule type" value="Genomic_DNA"/>
</dbReference>
<sequence length="212" mass="22856">MNPPDAGLQPSEDQQLFEHLTEWTGLAGDPNWQQIALAPDARTQLVAAVKELAALPNLQAETGAPVQFVYKKHVFNLRPLVKTAVSAILVKTAVLMAPGLESPLLEALEAIHFLEEAGEIYRKLTDDEVDVFGAVVELHTVSELRRGLSNPDAHPTAAGVATWFTAKGFEAPPDLAGLLHSLVKKGALQGDQLADGSTLYVPTFLGKKKQHE</sequence>
<accession>A0A7S7SJJ1</accession>